<reference evidence="1 2" key="1">
    <citation type="submission" date="2017-10" db="EMBL/GenBank/DDBJ databases">
        <title>Extensive intraspecific genome diversity in a model arbuscular mycorrhizal fungus.</title>
        <authorList>
            <person name="Chen E.C.H."/>
            <person name="Morin E."/>
            <person name="Baudet D."/>
            <person name="Noel J."/>
            <person name="Ndikumana S."/>
            <person name="Charron P."/>
            <person name="St-Onge C."/>
            <person name="Giorgi J."/>
            <person name="Grigoriev I.V."/>
            <person name="Roux C."/>
            <person name="Martin F.M."/>
            <person name="Corradi N."/>
        </authorList>
    </citation>
    <scope>NUCLEOTIDE SEQUENCE [LARGE SCALE GENOMIC DNA]</scope>
    <source>
        <strain evidence="1 2">A1</strain>
    </source>
</reference>
<gene>
    <name evidence="1" type="ORF">RhiirA1_467585</name>
</gene>
<dbReference type="VEuPathDB" id="FungiDB:RhiirFUN_011664"/>
<protein>
    <submittedName>
        <fullName evidence="1">Uncharacterized protein</fullName>
    </submittedName>
</protein>
<reference evidence="1 2" key="2">
    <citation type="submission" date="2017-10" db="EMBL/GenBank/DDBJ databases">
        <title>Genome analyses suggest a sexual origin of heterokaryosis in a supposedly ancient asexual fungus.</title>
        <authorList>
            <person name="Corradi N."/>
            <person name="Sedzielewska K."/>
            <person name="Noel J."/>
            <person name="Charron P."/>
            <person name="Farinelli L."/>
            <person name="Marton T."/>
            <person name="Kruger M."/>
            <person name="Pelin A."/>
            <person name="Brachmann A."/>
            <person name="Corradi N."/>
        </authorList>
    </citation>
    <scope>NUCLEOTIDE SEQUENCE [LARGE SCALE GENOMIC DNA]</scope>
    <source>
        <strain evidence="1 2">A1</strain>
    </source>
</reference>
<dbReference type="AlphaFoldDB" id="A0A2N0RBS4"/>
<proteinExistence type="predicted"/>
<comment type="caution">
    <text evidence="1">The sequence shown here is derived from an EMBL/GenBank/DDBJ whole genome shotgun (WGS) entry which is preliminary data.</text>
</comment>
<evidence type="ECO:0000313" key="2">
    <source>
        <dbReference type="Proteomes" id="UP000232688"/>
    </source>
</evidence>
<dbReference type="VEuPathDB" id="FungiDB:RhiirA1_467585"/>
<feature type="non-terminal residue" evidence="1">
    <location>
        <position position="255"/>
    </location>
</feature>
<name>A0A2N0RBS4_9GLOM</name>
<evidence type="ECO:0000313" key="1">
    <source>
        <dbReference type="EMBL" id="PKC60751.1"/>
    </source>
</evidence>
<sequence length="255" mass="29669">MEEIHNYPFDPVIKFKQQGRSFSYKIIKEGTYPNKESLVYTLPPNKYHIPNNYIVETTWGRSTNQCTVQCHINYNDGKPIFQVWFGKCFEYRVSSVKTATDASNLFHKHYTSQKELKRQQINQCSNTTLTRRATSIGKQLLTEFNEKVPKFYNVEEILKIESVVRALDEGNISRNPYRRLCAIESHLPREGVVSKERQRINKEMAQLIPILIVDINAQVDLSEDEDIEDENIAQEIIDAVGKGGHRNIKDILRYL</sequence>
<dbReference type="Proteomes" id="UP000232688">
    <property type="component" value="Unassembled WGS sequence"/>
</dbReference>
<accession>A0A2N0RBS4</accession>
<dbReference type="EMBL" id="LLXH01001095">
    <property type="protein sequence ID" value="PKC60751.1"/>
    <property type="molecule type" value="Genomic_DNA"/>
</dbReference>
<organism evidence="1 2">
    <name type="scientific">Rhizophagus irregularis</name>
    <dbReference type="NCBI Taxonomy" id="588596"/>
    <lineage>
        <taxon>Eukaryota</taxon>
        <taxon>Fungi</taxon>
        <taxon>Fungi incertae sedis</taxon>
        <taxon>Mucoromycota</taxon>
        <taxon>Glomeromycotina</taxon>
        <taxon>Glomeromycetes</taxon>
        <taxon>Glomerales</taxon>
        <taxon>Glomeraceae</taxon>
        <taxon>Rhizophagus</taxon>
    </lineage>
</organism>